<feature type="transmembrane region" description="Helical" evidence="1">
    <location>
        <begin position="158"/>
        <end position="179"/>
    </location>
</feature>
<accession>A0A3G1KXC4</accession>
<dbReference type="KEGG" id="fwa:DCMF_22140"/>
<organism evidence="2 3">
    <name type="scientific">Formimonas warabiya</name>
    <dbReference type="NCBI Taxonomy" id="1761012"/>
    <lineage>
        <taxon>Bacteria</taxon>
        <taxon>Bacillati</taxon>
        <taxon>Bacillota</taxon>
        <taxon>Clostridia</taxon>
        <taxon>Eubacteriales</taxon>
        <taxon>Peptococcaceae</taxon>
        <taxon>Candidatus Formimonas</taxon>
    </lineage>
</organism>
<feature type="transmembrane region" description="Helical" evidence="1">
    <location>
        <begin position="132"/>
        <end position="152"/>
    </location>
</feature>
<keyword evidence="3" id="KW-1185">Reference proteome</keyword>
<keyword evidence="1" id="KW-0472">Membrane</keyword>
<protein>
    <recommendedName>
        <fullName evidence="4">YhhN-like protein</fullName>
    </recommendedName>
</protein>
<feature type="transmembrane region" description="Helical" evidence="1">
    <location>
        <begin position="96"/>
        <end position="112"/>
    </location>
</feature>
<sequence>MSTNKRRYLLFLMILFLAVTGWYLYWDFSGFFASCGLYQPYPGNLIKRINIMLATMMVWSAGKDRYDLTDNRRMKVIFLILWGGEVSFLLGKTFAGIGFFALCQFLLIRRNGRGLIRSLKCAGEKQKTKLKLLGFMIVCIPLVAVAFCYPLLRGHLFFIALFYEVLLSISLWVGLANYLIGLFPKKNAKMVALGMMCFYWSDFFMALGHIIEVNLVWLFVNSAIWILYTWALLFLALSCYKYHST</sequence>
<keyword evidence="1" id="KW-1133">Transmembrane helix</keyword>
<dbReference type="RefSeq" id="WP_148136433.1">
    <property type="nucleotide sequence ID" value="NZ_CP017634.1"/>
</dbReference>
<proteinExistence type="predicted"/>
<feature type="transmembrane region" description="Helical" evidence="1">
    <location>
        <begin position="7"/>
        <end position="25"/>
    </location>
</feature>
<name>A0A3G1KXC4_FORW1</name>
<dbReference type="AlphaFoldDB" id="A0A3G1KXC4"/>
<feature type="transmembrane region" description="Helical" evidence="1">
    <location>
        <begin position="217"/>
        <end position="240"/>
    </location>
</feature>
<dbReference type="OrthoDB" id="1707404at2"/>
<reference evidence="2 3" key="1">
    <citation type="submission" date="2016-10" db="EMBL/GenBank/DDBJ databases">
        <title>Complete Genome Sequence of Peptococcaceae strain DCMF.</title>
        <authorList>
            <person name="Edwards R.J."/>
            <person name="Holland S.I."/>
            <person name="Deshpande N.P."/>
            <person name="Wong Y.K."/>
            <person name="Ertan H."/>
            <person name="Manefield M."/>
            <person name="Russell T.L."/>
            <person name="Lee M.J."/>
        </authorList>
    </citation>
    <scope>NUCLEOTIDE SEQUENCE [LARGE SCALE GENOMIC DNA]</scope>
    <source>
        <strain evidence="2 3">DCMF</strain>
    </source>
</reference>
<evidence type="ECO:0000313" key="2">
    <source>
        <dbReference type="EMBL" id="ATW27091.1"/>
    </source>
</evidence>
<evidence type="ECO:0000256" key="1">
    <source>
        <dbReference type="SAM" id="Phobius"/>
    </source>
</evidence>
<dbReference type="Proteomes" id="UP000323521">
    <property type="component" value="Chromosome"/>
</dbReference>
<evidence type="ECO:0000313" key="3">
    <source>
        <dbReference type="Proteomes" id="UP000323521"/>
    </source>
</evidence>
<evidence type="ECO:0008006" key="4">
    <source>
        <dbReference type="Google" id="ProtNLM"/>
    </source>
</evidence>
<gene>
    <name evidence="2" type="ORF">DCMF_22140</name>
</gene>
<feature type="transmembrane region" description="Helical" evidence="1">
    <location>
        <begin position="191"/>
        <end position="211"/>
    </location>
</feature>
<keyword evidence="1" id="KW-0812">Transmembrane</keyword>
<dbReference type="EMBL" id="CP017634">
    <property type="protein sequence ID" value="ATW27091.1"/>
    <property type="molecule type" value="Genomic_DNA"/>
</dbReference>